<sequence length="143" mass="15689">MASVSVTSVERPYMRDIVTQLKECLAAELARKHDNFELQNEDLVGKLCVNLMSTDMTLSARMDMHAMAKMIVNTLLLLLGALSFVARIQGQDQSAGFISIDCGLPENSSYTEKNTGINYISDDSFIDSGVPKIVSAQDKATHQ</sequence>
<evidence type="ECO:0000313" key="9">
    <source>
        <dbReference type="Proteomes" id="UP001341840"/>
    </source>
</evidence>
<evidence type="ECO:0000256" key="2">
    <source>
        <dbReference type="ARBA" id="ARBA00022692"/>
    </source>
</evidence>
<feature type="transmembrane region" description="Helical" evidence="6">
    <location>
        <begin position="66"/>
        <end position="86"/>
    </location>
</feature>
<accession>A0ABU6UFZ9</accession>
<dbReference type="Proteomes" id="UP001341840">
    <property type="component" value="Unassembled WGS sequence"/>
</dbReference>
<evidence type="ECO:0000259" key="7">
    <source>
        <dbReference type="Pfam" id="PF12819"/>
    </source>
</evidence>
<protein>
    <recommendedName>
        <fullName evidence="7">Malectin-like domain-containing protein</fullName>
    </recommendedName>
</protein>
<name>A0ABU6UFZ9_9FABA</name>
<reference evidence="8 9" key="1">
    <citation type="journal article" date="2023" name="Plants (Basel)">
        <title>Bridging the Gap: Combining Genomics and Transcriptomics Approaches to Understand Stylosanthes scabra, an Orphan Legume from the Brazilian Caatinga.</title>
        <authorList>
            <person name="Ferreira-Neto J.R.C."/>
            <person name="da Silva M.D."/>
            <person name="Binneck E."/>
            <person name="de Melo N.F."/>
            <person name="da Silva R.H."/>
            <person name="de Melo A.L.T.M."/>
            <person name="Pandolfi V."/>
            <person name="Bustamante F.O."/>
            <person name="Brasileiro-Vidal A.C."/>
            <person name="Benko-Iseppon A.M."/>
        </authorList>
    </citation>
    <scope>NUCLEOTIDE SEQUENCE [LARGE SCALE GENOMIC DNA]</scope>
    <source>
        <tissue evidence="8">Leaves</tissue>
    </source>
</reference>
<comment type="subcellular location">
    <subcellularLocation>
        <location evidence="1">Membrane</location>
        <topology evidence="1">Single-pass membrane protein</topology>
    </subcellularLocation>
</comment>
<keyword evidence="4 6" id="KW-1133">Transmembrane helix</keyword>
<comment type="caution">
    <text evidence="8">The sequence shown here is derived from an EMBL/GenBank/DDBJ whole genome shotgun (WGS) entry which is preliminary data.</text>
</comment>
<keyword evidence="2 6" id="KW-0812">Transmembrane</keyword>
<evidence type="ECO:0000256" key="4">
    <source>
        <dbReference type="ARBA" id="ARBA00022989"/>
    </source>
</evidence>
<dbReference type="InterPro" id="IPR024788">
    <property type="entry name" value="Malectin-like_Carb-bd_dom"/>
</dbReference>
<evidence type="ECO:0000256" key="1">
    <source>
        <dbReference type="ARBA" id="ARBA00004167"/>
    </source>
</evidence>
<keyword evidence="9" id="KW-1185">Reference proteome</keyword>
<keyword evidence="5 6" id="KW-0472">Membrane</keyword>
<gene>
    <name evidence="8" type="ORF">PIB30_040819</name>
</gene>
<organism evidence="8 9">
    <name type="scientific">Stylosanthes scabra</name>
    <dbReference type="NCBI Taxonomy" id="79078"/>
    <lineage>
        <taxon>Eukaryota</taxon>
        <taxon>Viridiplantae</taxon>
        <taxon>Streptophyta</taxon>
        <taxon>Embryophyta</taxon>
        <taxon>Tracheophyta</taxon>
        <taxon>Spermatophyta</taxon>
        <taxon>Magnoliopsida</taxon>
        <taxon>eudicotyledons</taxon>
        <taxon>Gunneridae</taxon>
        <taxon>Pentapetalae</taxon>
        <taxon>rosids</taxon>
        <taxon>fabids</taxon>
        <taxon>Fabales</taxon>
        <taxon>Fabaceae</taxon>
        <taxon>Papilionoideae</taxon>
        <taxon>50 kb inversion clade</taxon>
        <taxon>dalbergioids sensu lato</taxon>
        <taxon>Dalbergieae</taxon>
        <taxon>Pterocarpus clade</taxon>
        <taxon>Stylosanthes</taxon>
    </lineage>
</organism>
<evidence type="ECO:0000256" key="6">
    <source>
        <dbReference type="SAM" id="Phobius"/>
    </source>
</evidence>
<evidence type="ECO:0000256" key="3">
    <source>
        <dbReference type="ARBA" id="ARBA00022729"/>
    </source>
</evidence>
<proteinExistence type="predicted"/>
<dbReference type="EMBL" id="JASCZI010121051">
    <property type="protein sequence ID" value="MED6159275.1"/>
    <property type="molecule type" value="Genomic_DNA"/>
</dbReference>
<feature type="domain" description="Malectin-like" evidence="7">
    <location>
        <begin position="100"/>
        <end position="139"/>
    </location>
</feature>
<evidence type="ECO:0000313" key="8">
    <source>
        <dbReference type="EMBL" id="MED6159275.1"/>
    </source>
</evidence>
<evidence type="ECO:0000256" key="5">
    <source>
        <dbReference type="ARBA" id="ARBA00023136"/>
    </source>
</evidence>
<keyword evidence="3" id="KW-0732">Signal</keyword>
<dbReference type="Pfam" id="PF12819">
    <property type="entry name" value="Malectin_like"/>
    <property type="match status" value="1"/>
</dbReference>